<dbReference type="EMBL" id="CP002955">
    <property type="protein sequence ID" value="AEL25979.1"/>
    <property type="molecule type" value="Genomic_DNA"/>
</dbReference>
<dbReference type="PANTHER" id="PTHR30535">
    <property type="entry name" value="VITAMIN B12-BINDING PROTEIN"/>
    <property type="match status" value="1"/>
</dbReference>
<dbReference type="PANTHER" id="PTHR30535:SF4">
    <property type="entry name" value="HEMIN-BINDING PERIPLASMIC PROTEIN HMUT"/>
    <property type="match status" value="1"/>
</dbReference>
<dbReference type="eggNOG" id="COG4558">
    <property type="taxonomic scope" value="Bacteria"/>
</dbReference>
<reference evidence="4" key="1">
    <citation type="submission" date="2011-07" db="EMBL/GenBank/DDBJ databases">
        <title>The complete genome of Cyclobacterium marinum DSM 745.</title>
        <authorList>
            <person name="Lucas S."/>
            <person name="Han J."/>
            <person name="Lapidus A."/>
            <person name="Bruce D."/>
            <person name="Goodwin L."/>
            <person name="Pitluck S."/>
            <person name="Peters L."/>
            <person name="Kyrpides N."/>
            <person name="Mavromatis K."/>
            <person name="Ivanova N."/>
            <person name="Ovchinnikova G."/>
            <person name="Chertkov O."/>
            <person name="Detter J.C."/>
            <person name="Tapia R."/>
            <person name="Han C."/>
            <person name="Land M."/>
            <person name="Hauser L."/>
            <person name="Markowitz V."/>
            <person name="Cheng J.-F."/>
            <person name="Hugenholtz P."/>
            <person name="Woyke T."/>
            <person name="Wu D."/>
            <person name="Tindall B."/>
            <person name="Schuetze A."/>
            <person name="Brambilla E."/>
            <person name="Klenk H.-P."/>
            <person name="Eisen J.A."/>
        </authorList>
    </citation>
    <scope>NUCLEOTIDE SEQUENCE [LARGE SCALE GENOMIC DNA]</scope>
    <source>
        <strain evidence="4">ATCC 25205 / DSM 745 / LMG 13164 / NCIMB 1802</strain>
    </source>
</reference>
<sequence length="290" mass="31880">MKRILLSAFLLLNLISCATGEKKSIELSEGGSPQKIITAGGTITEIVYSLGFGDQIIATDRTSTYPKEMQALPSIGYRNQIKSEGILSLSPDIVLVEEGYLSEEVVSQLKLMDLKIHFFKKPTNPDETKNLVRDLARLFEVPDTGEQINENINKDLKRLEAYLLKEQRDSLTAAFVMARGPETLFIAGENTFAEEIFNLAGIKLAAKGFKEFIPLTPESLVSMSPDYLVLFDSGLESLGGLEGLAAVNGVKETEAFREKQVLSFEGHYLSGMGPRVGQVALELAKSVREK</sequence>
<dbReference type="Proteomes" id="UP000001635">
    <property type="component" value="Chromosome"/>
</dbReference>
<gene>
    <name evidence="3" type="ordered locus">Cycma_2237</name>
</gene>
<name>G0J4Y5_CYCMS</name>
<dbReference type="STRING" id="880070.Cycma_2237"/>
<feature type="chain" id="PRO_5003401426" evidence="1">
    <location>
        <begin position="19"/>
        <end position="290"/>
    </location>
</feature>
<evidence type="ECO:0000259" key="2">
    <source>
        <dbReference type="PROSITE" id="PS50983"/>
    </source>
</evidence>
<evidence type="ECO:0000313" key="4">
    <source>
        <dbReference type="Proteomes" id="UP000001635"/>
    </source>
</evidence>
<dbReference type="AlphaFoldDB" id="G0J4Y5"/>
<dbReference type="KEGG" id="cmr:Cycma_2237"/>
<keyword evidence="1" id="KW-0732">Signal</keyword>
<dbReference type="Gene3D" id="3.40.50.1980">
    <property type="entry name" value="Nitrogenase molybdenum iron protein domain"/>
    <property type="match status" value="2"/>
</dbReference>
<protein>
    <submittedName>
        <fullName evidence="3">ABC-type transporter, periplasmic subunit</fullName>
    </submittedName>
</protein>
<dbReference type="RefSeq" id="WP_014020272.1">
    <property type="nucleotide sequence ID" value="NC_015914.1"/>
</dbReference>
<evidence type="ECO:0000313" key="3">
    <source>
        <dbReference type="EMBL" id="AEL25979.1"/>
    </source>
</evidence>
<keyword evidence="4" id="KW-1185">Reference proteome</keyword>
<dbReference type="OrthoDB" id="9797736at2"/>
<dbReference type="HOGENOM" id="CLU_038034_6_0_10"/>
<dbReference type="PROSITE" id="PS50983">
    <property type="entry name" value="FE_B12_PBP"/>
    <property type="match status" value="1"/>
</dbReference>
<dbReference type="Pfam" id="PF01497">
    <property type="entry name" value="Peripla_BP_2"/>
    <property type="match status" value="1"/>
</dbReference>
<dbReference type="InterPro" id="IPR002491">
    <property type="entry name" value="ABC_transptr_periplasmic_BD"/>
</dbReference>
<feature type="signal peptide" evidence="1">
    <location>
        <begin position="1"/>
        <end position="18"/>
    </location>
</feature>
<accession>G0J4Y5</accession>
<evidence type="ECO:0000256" key="1">
    <source>
        <dbReference type="SAM" id="SignalP"/>
    </source>
</evidence>
<proteinExistence type="predicted"/>
<feature type="domain" description="Fe/B12 periplasmic-binding" evidence="2">
    <location>
        <begin position="35"/>
        <end position="290"/>
    </location>
</feature>
<dbReference type="SUPFAM" id="SSF53807">
    <property type="entry name" value="Helical backbone' metal receptor"/>
    <property type="match status" value="1"/>
</dbReference>
<dbReference type="InterPro" id="IPR050902">
    <property type="entry name" value="ABC_Transporter_SBP"/>
</dbReference>
<organism evidence="3 4">
    <name type="scientific">Cyclobacterium marinum (strain ATCC 25205 / DSM 745 / LMG 13164 / NCIMB 1802)</name>
    <name type="common">Flectobacillus marinus</name>
    <dbReference type="NCBI Taxonomy" id="880070"/>
    <lineage>
        <taxon>Bacteria</taxon>
        <taxon>Pseudomonadati</taxon>
        <taxon>Bacteroidota</taxon>
        <taxon>Cytophagia</taxon>
        <taxon>Cytophagales</taxon>
        <taxon>Cyclobacteriaceae</taxon>
        <taxon>Cyclobacterium</taxon>
    </lineage>
</organism>